<gene>
    <name evidence="7" type="ORF">IPN91_07480</name>
</gene>
<evidence type="ECO:0000256" key="2">
    <source>
        <dbReference type="ARBA" id="ARBA00007608"/>
    </source>
</evidence>
<comment type="caution">
    <text evidence="7">The sequence shown here is derived from an EMBL/GenBank/DDBJ whole genome shotgun (WGS) entry which is preliminary data.</text>
</comment>
<dbReference type="PANTHER" id="PTHR43046">
    <property type="entry name" value="GDP-MANNOSE MANNOSYL HYDROLASE"/>
    <property type="match status" value="1"/>
</dbReference>
<evidence type="ECO:0000259" key="6">
    <source>
        <dbReference type="PROSITE" id="PS51462"/>
    </source>
</evidence>
<name>A0A936F1M4_9BACT</name>
<dbReference type="InterPro" id="IPR000086">
    <property type="entry name" value="NUDIX_hydrolase_dom"/>
</dbReference>
<comment type="cofactor">
    <cofactor evidence="1">
        <name>Mg(2+)</name>
        <dbReference type="ChEBI" id="CHEBI:18420"/>
    </cofactor>
</comment>
<dbReference type="InterPro" id="IPR020084">
    <property type="entry name" value="NUDIX_hydrolase_CS"/>
</dbReference>
<evidence type="ECO:0000256" key="3">
    <source>
        <dbReference type="ARBA" id="ARBA00011245"/>
    </source>
</evidence>
<dbReference type="GO" id="GO:0004787">
    <property type="term" value="F:thiamine diphosphate phosphatase activity"/>
    <property type="evidence" value="ECO:0007669"/>
    <property type="project" value="InterPro"/>
</dbReference>
<dbReference type="AlphaFoldDB" id="A0A936F1M4"/>
<dbReference type="PROSITE" id="PS00893">
    <property type="entry name" value="NUDIX_BOX"/>
    <property type="match status" value="1"/>
</dbReference>
<dbReference type="InterPro" id="IPR015797">
    <property type="entry name" value="NUDIX_hydrolase-like_dom_sf"/>
</dbReference>
<organism evidence="7 8">
    <name type="scientific">Candidatus Geothrix odensensis</name>
    <dbReference type="NCBI Taxonomy" id="2954440"/>
    <lineage>
        <taxon>Bacteria</taxon>
        <taxon>Pseudomonadati</taxon>
        <taxon>Acidobacteriota</taxon>
        <taxon>Holophagae</taxon>
        <taxon>Holophagales</taxon>
        <taxon>Holophagaceae</taxon>
        <taxon>Geothrix</taxon>
    </lineage>
</organism>
<evidence type="ECO:0000313" key="8">
    <source>
        <dbReference type="Proteomes" id="UP000709959"/>
    </source>
</evidence>
<dbReference type="Gene3D" id="3.90.79.10">
    <property type="entry name" value="Nucleoside Triphosphate Pyrophosphohydrolase"/>
    <property type="match status" value="1"/>
</dbReference>
<comment type="similarity">
    <text evidence="2">Belongs to the Nudix hydrolase family. NudJ subfamily.</text>
</comment>
<dbReference type="PANTHER" id="PTHR43046:SF14">
    <property type="entry name" value="MUTT_NUDIX FAMILY PROTEIN"/>
    <property type="match status" value="1"/>
</dbReference>
<dbReference type="GO" id="GO:0017111">
    <property type="term" value="F:ribonucleoside triphosphate phosphatase activity"/>
    <property type="evidence" value="ECO:0007669"/>
    <property type="project" value="InterPro"/>
</dbReference>
<dbReference type="SUPFAM" id="SSF55811">
    <property type="entry name" value="Nudix"/>
    <property type="match status" value="1"/>
</dbReference>
<evidence type="ECO:0000313" key="7">
    <source>
        <dbReference type="EMBL" id="MBK8572484.1"/>
    </source>
</evidence>
<evidence type="ECO:0000256" key="1">
    <source>
        <dbReference type="ARBA" id="ARBA00001946"/>
    </source>
</evidence>
<accession>A0A936F1M4</accession>
<dbReference type="PROSITE" id="PS51462">
    <property type="entry name" value="NUDIX"/>
    <property type="match status" value="1"/>
</dbReference>
<proteinExistence type="inferred from homology"/>
<dbReference type="GO" id="GO:0017110">
    <property type="term" value="F:nucleoside diphosphate phosphatase activity"/>
    <property type="evidence" value="ECO:0007669"/>
    <property type="project" value="InterPro"/>
</dbReference>
<evidence type="ECO:0000256" key="4">
    <source>
        <dbReference type="ARBA" id="ARBA00015552"/>
    </source>
</evidence>
<comment type="subunit">
    <text evidence="3">Monomer.</text>
</comment>
<dbReference type="Pfam" id="PF00293">
    <property type="entry name" value="NUDIX"/>
    <property type="match status" value="1"/>
</dbReference>
<reference evidence="7 8" key="1">
    <citation type="submission" date="2020-10" db="EMBL/GenBank/DDBJ databases">
        <title>Connecting structure to function with the recovery of over 1000 high-quality activated sludge metagenome-assembled genomes encoding full-length rRNA genes using long-read sequencing.</title>
        <authorList>
            <person name="Singleton C.M."/>
            <person name="Petriglieri F."/>
            <person name="Kristensen J.M."/>
            <person name="Kirkegaard R.H."/>
            <person name="Michaelsen T.Y."/>
            <person name="Andersen M.H."/>
            <person name="Karst S.M."/>
            <person name="Dueholm M.S."/>
            <person name="Nielsen P.H."/>
            <person name="Albertsen M."/>
        </authorList>
    </citation>
    <scope>NUCLEOTIDE SEQUENCE [LARGE SCALE GENOMIC DNA]</scope>
    <source>
        <strain evidence="7">OdNE_18-Q3-R46-58_MAXAC.008</strain>
    </source>
</reference>
<keyword evidence="5 7" id="KW-0378">Hydrolase</keyword>
<evidence type="ECO:0000256" key="5">
    <source>
        <dbReference type="ARBA" id="ARBA00022801"/>
    </source>
</evidence>
<protein>
    <recommendedName>
        <fullName evidence="4">Phosphatase NudJ</fullName>
    </recommendedName>
</protein>
<dbReference type="EMBL" id="JADKCH010000005">
    <property type="protein sequence ID" value="MBK8572484.1"/>
    <property type="molecule type" value="Genomic_DNA"/>
</dbReference>
<sequence>MWALTVAAVIEREGRFLFVEEPDKVTGLPVLNQPAGHVEPGESLLDAVRREVREETGLAFTPEAIVGLYPLKAANGRDYFRACFTGTVPEGAVAAPEDPDILRCHWLSRAELAMADLRSGWVLRCLDDALAGRRYPLDLVADIRVER</sequence>
<feature type="domain" description="Nudix hydrolase" evidence="6">
    <location>
        <begin position="1"/>
        <end position="130"/>
    </location>
</feature>
<dbReference type="InterPro" id="IPR033713">
    <property type="entry name" value="NudJ"/>
</dbReference>
<dbReference type="Proteomes" id="UP000709959">
    <property type="component" value="Unassembled WGS sequence"/>
</dbReference>
<dbReference type="CDD" id="cd03675">
    <property type="entry name" value="NUDIX_Hydrolase"/>
    <property type="match status" value="1"/>
</dbReference>